<dbReference type="PANTHER" id="PTHR30561:SF1">
    <property type="entry name" value="MULTIDRUG TRANSPORTER EMRE"/>
    <property type="match status" value="1"/>
</dbReference>
<keyword evidence="3" id="KW-0813">Transport</keyword>
<evidence type="ECO:0000256" key="4">
    <source>
        <dbReference type="ARBA" id="ARBA00022475"/>
    </source>
</evidence>
<dbReference type="GO" id="GO:0046677">
    <property type="term" value="P:response to antibiotic"/>
    <property type="evidence" value="ECO:0007669"/>
    <property type="project" value="UniProtKB-KW"/>
</dbReference>
<comment type="similarity">
    <text evidence="2">Belongs to the drug/metabolite transporter (DMT) superfamily. Small multidrug resistance (SMR) (TC 2.A.7.1) family. Mmr subfamily.</text>
</comment>
<dbReference type="GO" id="GO:0005886">
    <property type="term" value="C:plasma membrane"/>
    <property type="evidence" value="ECO:0007669"/>
    <property type="project" value="UniProtKB-SubCell"/>
</dbReference>
<evidence type="ECO:0000256" key="13">
    <source>
        <dbReference type="SAM" id="Phobius"/>
    </source>
</evidence>
<dbReference type="RefSeq" id="WP_317744304.1">
    <property type="nucleotide sequence ID" value="NZ_JAWLUP010000014.1"/>
</dbReference>
<dbReference type="InterPro" id="IPR045324">
    <property type="entry name" value="Small_multidrug_res"/>
</dbReference>
<feature type="compositionally biased region" description="Basic and acidic residues" evidence="12">
    <location>
        <begin position="115"/>
        <end position="128"/>
    </location>
</feature>
<name>A0AAE4UYV9_9NOCA</name>
<dbReference type="FunFam" id="1.10.3730.20:FF:000001">
    <property type="entry name" value="Quaternary ammonium compound resistance transporter SugE"/>
    <property type="match status" value="1"/>
</dbReference>
<evidence type="ECO:0000313" key="14">
    <source>
        <dbReference type="EMBL" id="MDV7264693.1"/>
    </source>
</evidence>
<dbReference type="GO" id="GO:0022857">
    <property type="term" value="F:transmembrane transporter activity"/>
    <property type="evidence" value="ECO:0007669"/>
    <property type="project" value="InterPro"/>
</dbReference>
<comment type="caution">
    <text evidence="14">The sequence shown here is derived from an EMBL/GenBank/DDBJ whole genome shotgun (WGS) entry which is preliminary data.</text>
</comment>
<evidence type="ECO:0000256" key="10">
    <source>
        <dbReference type="ARBA" id="ARBA00072627"/>
    </source>
</evidence>
<feature type="transmembrane region" description="Helical" evidence="13">
    <location>
        <begin position="30"/>
        <end position="49"/>
    </location>
</feature>
<evidence type="ECO:0000256" key="1">
    <source>
        <dbReference type="ARBA" id="ARBA00004651"/>
    </source>
</evidence>
<evidence type="ECO:0000256" key="5">
    <source>
        <dbReference type="ARBA" id="ARBA00022692"/>
    </source>
</evidence>
<keyword evidence="5 11" id="KW-0812">Transmembrane</keyword>
<protein>
    <recommendedName>
        <fullName evidence="10">Multidrug resistance protein Mmr</fullName>
    </recommendedName>
    <alternativeName>
        <fullName evidence="9">Multidrug resistance protein mmr</fullName>
    </alternativeName>
</protein>
<evidence type="ECO:0000256" key="8">
    <source>
        <dbReference type="ARBA" id="ARBA00023251"/>
    </source>
</evidence>
<proteinExistence type="inferred from homology"/>
<dbReference type="AlphaFoldDB" id="A0AAE4UYV9"/>
<dbReference type="InterPro" id="IPR037185">
    <property type="entry name" value="EmrE-like"/>
</dbReference>
<evidence type="ECO:0000256" key="9">
    <source>
        <dbReference type="ARBA" id="ARBA00071110"/>
    </source>
</evidence>
<evidence type="ECO:0000256" key="7">
    <source>
        <dbReference type="ARBA" id="ARBA00023136"/>
    </source>
</evidence>
<evidence type="ECO:0000313" key="15">
    <source>
        <dbReference type="Proteomes" id="UP001185863"/>
    </source>
</evidence>
<dbReference type="Gene3D" id="1.10.3730.20">
    <property type="match status" value="1"/>
</dbReference>
<dbReference type="EMBL" id="JAWLUP010000014">
    <property type="protein sequence ID" value="MDV7264693.1"/>
    <property type="molecule type" value="Genomic_DNA"/>
</dbReference>
<sequence>MIGYILLIGAIVCEIVATMALKMSDGFSKLSPSILVVIGYVCSFTLLGLALNRGLPISVGYAIWAAAGTTVVAILGVVFFRETLSGTAIAGIALIIVGVALLNLGNSGHGGSSDPTRDDHSAHDVVES</sequence>
<dbReference type="PANTHER" id="PTHR30561">
    <property type="entry name" value="SMR FAMILY PROTON-DEPENDENT DRUG EFFLUX TRANSPORTER SUGE"/>
    <property type="match status" value="1"/>
</dbReference>
<keyword evidence="4" id="KW-1003">Cell membrane</keyword>
<evidence type="ECO:0000256" key="12">
    <source>
        <dbReference type="SAM" id="MobiDB-lite"/>
    </source>
</evidence>
<keyword evidence="7 13" id="KW-0472">Membrane</keyword>
<keyword evidence="6 13" id="KW-1133">Transmembrane helix</keyword>
<comment type="subcellular location">
    <subcellularLocation>
        <location evidence="1 11">Cell membrane</location>
        <topology evidence="1 11">Multi-pass membrane protein</topology>
    </subcellularLocation>
</comment>
<feature type="region of interest" description="Disordered" evidence="12">
    <location>
        <begin position="108"/>
        <end position="128"/>
    </location>
</feature>
<gene>
    <name evidence="14" type="ORF">R4315_09060</name>
</gene>
<dbReference type="SUPFAM" id="SSF103481">
    <property type="entry name" value="Multidrug resistance efflux transporter EmrE"/>
    <property type="match status" value="1"/>
</dbReference>
<evidence type="ECO:0000256" key="11">
    <source>
        <dbReference type="RuleBase" id="RU003942"/>
    </source>
</evidence>
<dbReference type="InterPro" id="IPR000390">
    <property type="entry name" value="Small_drug/metabolite_transptr"/>
</dbReference>
<feature type="transmembrane region" description="Helical" evidence="13">
    <location>
        <begin position="61"/>
        <end position="80"/>
    </location>
</feature>
<accession>A0AAE4UYV9</accession>
<feature type="transmembrane region" description="Helical" evidence="13">
    <location>
        <begin position="86"/>
        <end position="104"/>
    </location>
</feature>
<evidence type="ECO:0000256" key="6">
    <source>
        <dbReference type="ARBA" id="ARBA00022989"/>
    </source>
</evidence>
<dbReference type="Pfam" id="PF00893">
    <property type="entry name" value="Multi_Drug_Res"/>
    <property type="match status" value="1"/>
</dbReference>
<dbReference type="Proteomes" id="UP001185863">
    <property type="component" value="Unassembled WGS sequence"/>
</dbReference>
<keyword evidence="8" id="KW-0046">Antibiotic resistance</keyword>
<reference evidence="14" key="1">
    <citation type="submission" date="2023-10" db="EMBL/GenBank/DDBJ databases">
        <title>Development of a sustainable strategy for remediation of hydrocarbon-contaminated territories based on the waste exchange concept.</title>
        <authorList>
            <person name="Krivoruchko A."/>
        </authorList>
    </citation>
    <scope>NUCLEOTIDE SEQUENCE</scope>
    <source>
        <strain evidence="14">IEGM 68</strain>
    </source>
</reference>
<evidence type="ECO:0000256" key="3">
    <source>
        <dbReference type="ARBA" id="ARBA00022448"/>
    </source>
</evidence>
<evidence type="ECO:0000256" key="2">
    <source>
        <dbReference type="ARBA" id="ARBA00007822"/>
    </source>
</evidence>
<organism evidence="14 15">
    <name type="scientific">Rhodococcus oxybenzonivorans</name>
    <dbReference type="NCBI Taxonomy" id="1990687"/>
    <lineage>
        <taxon>Bacteria</taxon>
        <taxon>Bacillati</taxon>
        <taxon>Actinomycetota</taxon>
        <taxon>Actinomycetes</taxon>
        <taxon>Mycobacteriales</taxon>
        <taxon>Nocardiaceae</taxon>
        <taxon>Rhodococcus</taxon>
    </lineage>
</organism>